<proteinExistence type="predicted"/>
<keyword evidence="2" id="KW-1185">Reference proteome</keyword>
<dbReference type="Pfam" id="PF11185">
    <property type="entry name" value="DUF2971"/>
    <property type="match status" value="1"/>
</dbReference>
<comment type="caution">
    <text evidence="1">The sequence shown here is derived from an EMBL/GenBank/DDBJ whole genome shotgun (WGS) entry which is preliminary data.</text>
</comment>
<dbReference type="InterPro" id="IPR021352">
    <property type="entry name" value="DUF2971"/>
</dbReference>
<evidence type="ECO:0000313" key="1">
    <source>
        <dbReference type="EMBL" id="GCB35988.1"/>
    </source>
</evidence>
<dbReference type="Proteomes" id="UP000288079">
    <property type="component" value="Unassembled WGS sequence"/>
</dbReference>
<gene>
    <name evidence="1" type="ORF">KGMB02408_29330</name>
</gene>
<sequence>MRTFVVKTNTIMLRSEFAKLLESTIIPEGIEQEDIKSRIYPISAALMSMLPQKLYRYRSCSTLNLDAFDKDLVYAVTADKFNDPYDTLVYYSLDNIQEQMRACCTEEFLEQFKQILETKDFEFPPSVIQFFGRNNLTGLKKQVISCNGINPLTLALFSVVMENILKEILLKMGDTLKVVSTIACLSESIDSVIMWSHYAQNHEGFALEYDLRFLLEQGEMNCCILPVIYDNNRFDANSFIQWYIAKSLGLDVKNIDSLSHLKMAIHKSTQWEYENEWRIIHSEKQPAAHSRATSLKIVPKAIYYGERISNIHKKTLHYIAQEKGIAEYDMYIDCGSLKYEMLYKPSQF</sequence>
<organism evidence="1 2">
    <name type="scientific">Bacteroides faecalis</name>
    <dbReference type="NCBI Taxonomy" id="2447885"/>
    <lineage>
        <taxon>Bacteria</taxon>
        <taxon>Pseudomonadati</taxon>
        <taxon>Bacteroidota</taxon>
        <taxon>Bacteroidia</taxon>
        <taxon>Bacteroidales</taxon>
        <taxon>Bacteroidaceae</taxon>
        <taxon>Bacteroides</taxon>
    </lineage>
</organism>
<protein>
    <recommendedName>
        <fullName evidence="3">DUF2971 domain-containing protein</fullName>
    </recommendedName>
</protein>
<name>A0A401LWT2_9BACE</name>
<evidence type="ECO:0008006" key="3">
    <source>
        <dbReference type="Google" id="ProtNLM"/>
    </source>
</evidence>
<dbReference type="AlphaFoldDB" id="A0A401LWT2"/>
<evidence type="ECO:0000313" key="2">
    <source>
        <dbReference type="Proteomes" id="UP000288079"/>
    </source>
</evidence>
<reference evidence="1 2" key="1">
    <citation type="submission" date="2018-10" db="EMBL/GenBank/DDBJ databases">
        <title>Draft Genome Sequence of Bacteroides sp. KCTC 15687.</title>
        <authorList>
            <person name="Yu S.Y."/>
            <person name="Kim J.S."/>
            <person name="Oh B.S."/>
            <person name="Park S.H."/>
            <person name="Kang S.W."/>
            <person name="Park J.E."/>
            <person name="Choi S.H."/>
            <person name="Han K.I."/>
            <person name="Lee K.C."/>
            <person name="Eom M.K."/>
            <person name="Suh M.K."/>
            <person name="Lee D.H."/>
            <person name="Yoon H."/>
            <person name="Kim B."/>
            <person name="Yang S.J."/>
            <person name="Lee J.S."/>
            <person name="Lee J.H."/>
        </authorList>
    </citation>
    <scope>NUCLEOTIDE SEQUENCE [LARGE SCALE GENOMIC DNA]</scope>
    <source>
        <strain evidence="1 2">KCTC 15687</strain>
    </source>
</reference>
<dbReference type="EMBL" id="BHWB01000008">
    <property type="protein sequence ID" value="GCB35988.1"/>
    <property type="molecule type" value="Genomic_DNA"/>
</dbReference>
<accession>A0A401LWT2</accession>